<protein>
    <submittedName>
        <fullName evidence="13">Transketolase</fullName>
        <ecNumber evidence="13">2.2.1.1</ecNumber>
    </submittedName>
</protein>
<evidence type="ECO:0000256" key="11">
    <source>
        <dbReference type="ARBA" id="ARBA00023052"/>
    </source>
</evidence>
<evidence type="ECO:0000313" key="14">
    <source>
        <dbReference type="Proteomes" id="UP001595765"/>
    </source>
</evidence>
<keyword evidence="14" id="KW-1185">Reference proteome</keyword>
<dbReference type="Gene3D" id="3.40.50.970">
    <property type="match status" value="2"/>
</dbReference>
<dbReference type="SMART" id="SM00861">
    <property type="entry name" value="Transket_pyr"/>
    <property type="match status" value="1"/>
</dbReference>
<evidence type="ECO:0000259" key="12">
    <source>
        <dbReference type="SMART" id="SM00861"/>
    </source>
</evidence>
<dbReference type="SUPFAM" id="SSF52922">
    <property type="entry name" value="TK C-terminal domain-like"/>
    <property type="match status" value="1"/>
</dbReference>
<dbReference type="InterPro" id="IPR051424">
    <property type="entry name" value="Transketolase-like"/>
</dbReference>
<comment type="similarity">
    <text evidence="5">Belongs to the transketolase family.</text>
</comment>
<dbReference type="Gene3D" id="3.40.50.920">
    <property type="match status" value="1"/>
</dbReference>
<dbReference type="Pfam" id="PF00456">
    <property type="entry name" value="Transketolase_N"/>
    <property type="match status" value="1"/>
</dbReference>
<dbReference type="CDD" id="cd02012">
    <property type="entry name" value="TPP_TK"/>
    <property type="match status" value="1"/>
</dbReference>
<evidence type="ECO:0000256" key="10">
    <source>
        <dbReference type="ARBA" id="ARBA00022842"/>
    </source>
</evidence>
<comment type="subunit">
    <text evidence="6">Homodimer.</text>
</comment>
<dbReference type="InterPro" id="IPR009014">
    <property type="entry name" value="Transketo_C/PFOR_II"/>
</dbReference>
<keyword evidence="11" id="KW-0786">Thiamine pyrophosphate</keyword>
<dbReference type="PANTHER" id="PTHR43195:SF1">
    <property type="entry name" value="FI06132P-RELATED"/>
    <property type="match status" value="1"/>
</dbReference>
<keyword evidence="7 13" id="KW-0808">Transferase</keyword>
<evidence type="ECO:0000313" key="13">
    <source>
        <dbReference type="EMBL" id="MFC4031301.1"/>
    </source>
</evidence>
<dbReference type="InterPro" id="IPR033248">
    <property type="entry name" value="Transketolase_C"/>
</dbReference>
<comment type="cofactor">
    <cofactor evidence="1">
        <name>Ca(2+)</name>
        <dbReference type="ChEBI" id="CHEBI:29108"/>
    </cofactor>
</comment>
<feature type="domain" description="Transketolase-like pyrimidine-binding" evidence="12">
    <location>
        <begin position="324"/>
        <end position="487"/>
    </location>
</feature>
<dbReference type="Pfam" id="PF02780">
    <property type="entry name" value="Transketolase_C"/>
    <property type="match status" value="1"/>
</dbReference>
<evidence type="ECO:0000256" key="1">
    <source>
        <dbReference type="ARBA" id="ARBA00001913"/>
    </source>
</evidence>
<proteinExistence type="inferred from homology"/>
<dbReference type="PANTHER" id="PTHR43195">
    <property type="entry name" value="TRANSKETOLASE"/>
    <property type="match status" value="1"/>
</dbReference>
<evidence type="ECO:0000256" key="6">
    <source>
        <dbReference type="ARBA" id="ARBA00011738"/>
    </source>
</evidence>
<dbReference type="NCBIfam" id="NF004559">
    <property type="entry name" value="PRK05899.2-5"/>
    <property type="match status" value="1"/>
</dbReference>
<comment type="cofactor">
    <cofactor evidence="4">
        <name>thiamine diphosphate</name>
        <dbReference type="ChEBI" id="CHEBI:58937"/>
    </cofactor>
</comment>
<dbReference type="PROSITE" id="PS00802">
    <property type="entry name" value="TRANSKETOLASE_2"/>
    <property type="match status" value="1"/>
</dbReference>
<dbReference type="SUPFAM" id="SSF52518">
    <property type="entry name" value="Thiamin diphosphate-binding fold (THDP-binding)"/>
    <property type="match status" value="2"/>
</dbReference>
<keyword evidence="9" id="KW-0106">Calcium</keyword>
<dbReference type="Proteomes" id="UP001595765">
    <property type="component" value="Unassembled WGS sequence"/>
</dbReference>
<evidence type="ECO:0000256" key="9">
    <source>
        <dbReference type="ARBA" id="ARBA00022837"/>
    </source>
</evidence>
<dbReference type="EMBL" id="JBHSBB010000007">
    <property type="protein sequence ID" value="MFC4031301.1"/>
    <property type="molecule type" value="Genomic_DNA"/>
</dbReference>
<dbReference type="CDD" id="cd07033">
    <property type="entry name" value="TPP_PYR_DXS_TK_like"/>
    <property type="match status" value="1"/>
</dbReference>
<dbReference type="Pfam" id="PF02779">
    <property type="entry name" value="Transket_pyr"/>
    <property type="match status" value="1"/>
</dbReference>
<dbReference type="GO" id="GO:0004802">
    <property type="term" value="F:transketolase activity"/>
    <property type="evidence" value="ECO:0007669"/>
    <property type="project" value="UniProtKB-EC"/>
</dbReference>
<dbReference type="InterPro" id="IPR005475">
    <property type="entry name" value="Transketolase-like_Pyr-bd"/>
</dbReference>
<comment type="cofactor">
    <cofactor evidence="2">
        <name>Mn(2+)</name>
        <dbReference type="ChEBI" id="CHEBI:29035"/>
    </cofactor>
</comment>
<name>A0ABV8HK79_9ACTN</name>
<evidence type="ECO:0000256" key="8">
    <source>
        <dbReference type="ARBA" id="ARBA00022723"/>
    </source>
</evidence>
<dbReference type="InterPro" id="IPR029061">
    <property type="entry name" value="THDP-binding"/>
</dbReference>
<evidence type="ECO:0000256" key="5">
    <source>
        <dbReference type="ARBA" id="ARBA00007131"/>
    </source>
</evidence>
<gene>
    <name evidence="13" type="ORF">ACFO3J_07410</name>
</gene>
<evidence type="ECO:0000256" key="2">
    <source>
        <dbReference type="ARBA" id="ARBA00001936"/>
    </source>
</evidence>
<dbReference type="InterPro" id="IPR020826">
    <property type="entry name" value="Transketolase_BS"/>
</dbReference>
<reference evidence="14" key="1">
    <citation type="journal article" date="2019" name="Int. J. Syst. Evol. Microbiol.">
        <title>The Global Catalogue of Microorganisms (GCM) 10K type strain sequencing project: providing services to taxonomists for standard genome sequencing and annotation.</title>
        <authorList>
            <consortium name="The Broad Institute Genomics Platform"/>
            <consortium name="The Broad Institute Genome Sequencing Center for Infectious Disease"/>
            <person name="Wu L."/>
            <person name="Ma J."/>
        </authorList>
    </citation>
    <scope>NUCLEOTIDE SEQUENCE [LARGE SCALE GENOMIC DNA]</scope>
    <source>
        <strain evidence="14">CGMCC 4.7237</strain>
    </source>
</reference>
<dbReference type="EC" id="2.2.1.1" evidence="13"/>
<evidence type="ECO:0000256" key="7">
    <source>
        <dbReference type="ARBA" id="ARBA00022679"/>
    </source>
</evidence>
<comment type="caution">
    <text evidence="13">The sequence shown here is derived from an EMBL/GenBank/DDBJ whole genome shotgun (WGS) entry which is preliminary data.</text>
</comment>
<dbReference type="InterPro" id="IPR005474">
    <property type="entry name" value="Transketolase_N"/>
</dbReference>
<sequence length="634" mass="66444">MGSPDSNHQPHSTIDLATAAQLGDQLRIDSIRSSTSAGSGHPTSSMSAADVLAVLVSRHLRYDWDEPGTAGNDHLIFSKGHASPLLYSVFKAVGAITDKELMTGYRQFGSRLQGHPTPVLPWVDVATGSLGQGLPDGVGVALAGKYLDELPYRVWVLCGDSEMAEGSIWEALDKASYYKLSNLIAIVDVNRLGQRGPTEHGWDLDTYAARAAAFGARVLTVDGHDVQEIDEALTAAAQGDGDRPTVILARTIKGRGFSEIEDREGWHGKALPQDMAERAIVELGGGTDLTVRGPLPAAGEPKIGRSGASNARITLPRYSIGEAVATRKAYGDALVAVGSGIPEVVALDGEVSNSTHADEFAKAHPNRYFEMFIAEQQMVAAAVGLGVRGYIPFVSTFAAFFSRAYDFIRMSAISQADIRLVGSHAGVEIGADGPSQMALEDLAMMRAVQGSTVLYPSDATSAAALVQGMAQTPGVSYMRTTRGSYPVLYGGDESFPIGGAKVLRSSPDDAVTLIGAGVTLHQCLTAADELAATGIHARVIDLYSVKPVDVGVLTAAAAVTAGRIVIAEDHHPEGGLGSAVVDALVGTRDNQVLRLAHLSVRELPGSGTPDELLAAAGIDAEHIEAAARSLLARD</sequence>
<accession>A0ABV8HK79</accession>
<organism evidence="13 14">
    <name type="scientific">Streptomyces polygonati</name>
    <dbReference type="NCBI Taxonomy" id="1617087"/>
    <lineage>
        <taxon>Bacteria</taxon>
        <taxon>Bacillati</taxon>
        <taxon>Actinomycetota</taxon>
        <taxon>Actinomycetes</taxon>
        <taxon>Kitasatosporales</taxon>
        <taxon>Streptomycetaceae</taxon>
        <taxon>Streptomyces</taxon>
    </lineage>
</organism>
<dbReference type="RefSeq" id="WP_386427334.1">
    <property type="nucleotide sequence ID" value="NZ_JBHSBB010000007.1"/>
</dbReference>
<evidence type="ECO:0000256" key="4">
    <source>
        <dbReference type="ARBA" id="ARBA00001964"/>
    </source>
</evidence>
<comment type="cofactor">
    <cofactor evidence="3">
        <name>Mg(2+)</name>
        <dbReference type="ChEBI" id="CHEBI:18420"/>
    </cofactor>
</comment>
<evidence type="ECO:0000256" key="3">
    <source>
        <dbReference type="ARBA" id="ARBA00001946"/>
    </source>
</evidence>
<keyword evidence="10" id="KW-0460">Magnesium</keyword>
<keyword evidence="8" id="KW-0479">Metal-binding</keyword>